<organism evidence="2 3">
    <name type="scientific">Staphylococcus succinus</name>
    <dbReference type="NCBI Taxonomy" id="61015"/>
    <lineage>
        <taxon>Bacteria</taxon>
        <taxon>Bacillati</taxon>
        <taxon>Bacillota</taxon>
        <taxon>Bacilli</taxon>
        <taxon>Bacillales</taxon>
        <taxon>Staphylococcaceae</taxon>
        <taxon>Staphylococcus</taxon>
    </lineage>
</organism>
<sequence length="126" mass="14081">MDIQSAWLNLPVKNLKASEKFFESIGFGIKQQESVIDKMIGIETKDNKIIMLIEYSQFEKVAQLSEIGTHESLVSISVSSEREVDELLKLVKEAAGEVLQSGTRHEGYYGGLFSDIDGHLFNVIAM</sequence>
<name>A0A9Q6MV66_9STAP</name>
<reference evidence="2 3" key="1">
    <citation type="journal article" date="2016" name="Front. Microbiol.">
        <title>Comprehensive Phylogenetic Analysis of Bovine Non-aureus Staphylococci Species Based on Whole-Genome Sequencing.</title>
        <authorList>
            <person name="Naushad S."/>
            <person name="Barkema H.W."/>
            <person name="Luby C."/>
            <person name="Condas L.A."/>
            <person name="Nobrega D.B."/>
            <person name="Carson D.A."/>
            <person name="De Buck J."/>
        </authorList>
    </citation>
    <scope>NUCLEOTIDE SEQUENCE [LARGE SCALE GENOMIC DNA]</scope>
    <source>
        <strain evidence="2 3">SNUC 1231</strain>
    </source>
</reference>
<evidence type="ECO:0000313" key="3">
    <source>
        <dbReference type="Proteomes" id="UP000241960"/>
    </source>
</evidence>
<dbReference type="SUPFAM" id="SSF54593">
    <property type="entry name" value="Glyoxalase/Bleomycin resistance protein/Dihydroxybiphenyl dioxygenase"/>
    <property type="match status" value="1"/>
</dbReference>
<dbReference type="EMBL" id="PZFQ01000025">
    <property type="protein sequence ID" value="PTI75233.1"/>
    <property type="molecule type" value="Genomic_DNA"/>
</dbReference>
<dbReference type="AlphaFoldDB" id="A0A9Q6MV66"/>
<dbReference type="InterPro" id="IPR029068">
    <property type="entry name" value="Glyas_Bleomycin-R_OHBP_Dase"/>
</dbReference>
<protein>
    <submittedName>
        <fullName evidence="2">Glyoxalase</fullName>
    </submittedName>
</protein>
<accession>A0A9Q6MV66</accession>
<evidence type="ECO:0000313" key="2">
    <source>
        <dbReference type="EMBL" id="PTI75233.1"/>
    </source>
</evidence>
<feature type="domain" description="VOC" evidence="1">
    <location>
        <begin position="4"/>
        <end position="126"/>
    </location>
</feature>
<dbReference type="PANTHER" id="PTHR36503:SF2">
    <property type="entry name" value="BLR2408 PROTEIN"/>
    <property type="match status" value="1"/>
</dbReference>
<comment type="caution">
    <text evidence="2">The sequence shown here is derived from an EMBL/GenBank/DDBJ whole genome shotgun (WGS) entry which is preliminary data.</text>
</comment>
<gene>
    <name evidence="2" type="ORF">BU058_08485</name>
</gene>
<proteinExistence type="predicted"/>
<evidence type="ECO:0000259" key="1">
    <source>
        <dbReference type="PROSITE" id="PS51819"/>
    </source>
</evidence>
<dbReference type="PROSITE" id="PS51819">
    <property type="entry name" value="VOC"/>
    <property type="match status" value="1"/>
</dbReference>
<dbReference type="InterPro" id="IPR037523">
    <property type="entry name" value="VOC_core"/>
</dbReference>
<dbReference type="Gene3D" id="3.10.180.10">
    <property type="entry name" value="2,3-Dihydroxybiphenyl 1,2-Dioxygenase, domain 1"/>
    <property type="match status" value="1"/>
</dbReference>
<dbReference type="PANTHER" id="PTHR36503">
    <property type="entry name" value="BLR2520 PROTEIN"/>
    <property type="match status" value="1"/>
</dbReference>
<dbReference type="Proteomes" id="UP000241960">
    <property type="component" value="Unassembled WGS sequence"/>
</dbReference>